<protein>
    <submittedName>
        <fullName evidence="1">Uncharacterized protein</fullName>
    </submittedName>
</protein>
<dbReference type="KEGG" id="nai:NECAME_06863"/>
<dbReference type="OrthoDB" id="5773239at2759"/>
<gene>
    <name evidence="1" type="ORF">NECAME_06863</name>
</gene>
<reference evidence="2" key="1">
    <citation type="journal article" date="2014" name="Nat. Genet.">
        <title>Genome of the human hookworm Necator americanus.</title>
        <authorList>
            <person name="Tang Y.T."/>
            <person name="Gao X."/>
            <person name="Rosa B.A."/>
            <person name="Abubucker S."/>
            <person name="Hallsworth-Pepin K."/>
            <person name="Martin J."/>
            <person name="Tyagi R."/>
            <person name="Heizer E."/>
            <person name="Zhang X."/>
            <person name="Bhonagiri-Palsikar V."/>
            <person name="Minx P."/>
            <person name="Warren W.C."/>
            <person name="Wang Q."/>
            <person name="Zhan B."/>
            <person name="Hotez P.J."/>
            <person name="Sternberg P.W."/>
            <person name="Dougall A."/>
            <person name="Gaze S.T."/>
            <person name="Mulvenna J."/>
            <person name="Sotillo J."/>
            <person name="Ranganathan S."/>
            <person name="Rabelo E.M."/>
            <person name="Wilson R.K."/>
            <person name="Felgner P.L."/>
            <person name="Bethony J."/>
            <person name="Hawdon J.M."/>
            <person name="Gasser R.B."/>
            <person name="Loukas A."/>
            <person name="Mitreva M."/>
        </authorList>
    </citation>
    <scope>NUCLEOTIDE SEQUENCE [LARGE SCALE GENOMIC DNA]</scope>
</reference>
<organism evidence="1 2">
    <name type="scientific">Necator americanus</name>
    <name type="common">Human hookworm</name>
    <dbReference type="NCBI Taxonomy" id="51031"/>
    <lineage>
        <taxon>Eukaryota</taxon>
        <taxon>Metazoa</taxon>
        <taxon>Ecdysozoa</taxon>
        <taxon>Nematoda</taxon>
        <taxon>Chromadorea</taxon>
        <taxon>Rhabditida</taxon>
        <taxon>Rhabditina</taxon>
        <taxon>Rhabditomorpha</taxon>
        <taxon>Strongyloidea</taxon>
        <taxon>Ancylostomatidae</taxon>
        <taxon>Bunostominae</taxon>
        <taxon>Necator</taxon>
    </lineage>
</organism>
<accession>W2TQY0</accession>
<proteinExistence type="predicted"/>
<evidence type="ECO:0000313" key="2">
    <source>
        <dbReference type="Proteomes" id="UP000053676"/>
    </source>
</evidence>
<evidence type="ECO:0000313" key="1">
    <source>
        <dbReference type="EMBL" id="ETN84460.1"/>
    </source>
</evidence>
<name>W2TQY0_NECAM</name>
<sequence length="68" mass="8024">MDLVNPRVKIIAVNKQGFLLANCALVDRSKRQTYKYDDEFLAYAHPHPHTKVQQGYLARYAPHDWPKW</sequence>
<dbReference type="EMBL" id="KI657942">
    <property type="protein sequence ID" value="ETN84460.1"/>
    <property type="molecule type" value="Genomic_DNA"/>
</dbReference>
<keyword evidence="2" id="KW-1185">Reference proteome</keyword>
<dbReference type="AlphaFoldDB" id="W2TQY0"/>
<dbReference type="Proteomes" id="UP000053676">
    <property type="component" value="Unassembled WGS sequence"/>
</dbReference>